<dbReference type="InterPro" id="IPR050498">
    <property type="entry name" value="Ycf3"/>
</dbReference>
<feature type="repeat" description="TPR" evidence="3">
    <location>
        <begin position="265"/>
        <end position="298"/>
    </location>
</feature>
<organism evidence="4 5">
    <name type="scientific">Chryseosolibacter histidini</name>
    <dbReference type="NCBI Taxonomy" id="2782349"/>
    <lineage>
        <taxon>Bacteria</taxon>
        <taxon>Pseudomonadati</taxon>
        <taxon>Bacteroidota</taxon>
        <taxon>Cytophagia</taxon>
        <taxon>Cytophagales</taxon>
        <taxon>Chryseotaleaceae</taxon>
        <taxon>Chryseosolibacter</taxon>
    </lineage>
</organism>
<dbReference type="EMBL" id="JAHESF010000069">
    <property type="protein sequence ID" value="MBT1701392.1"/>
    <property type="molecule type" value="Genomic_DNA"/>
</dbReference>
<gene>
    <name evidence="4" type="ORF">KK083_31150</name>
</gene>
<dbReference type="PANTHER" id="PTHR44858">
    <property type="entry name" value="TETRATRICOPEPTIDE REPEAT PROTEIN 6"/>
    <property type="match status" value="1"/>
</dbReference>
<dbReference type="AlphaFoldDB" id="A0AAP2GT83"/>
<feature type="repeat" description="TPR" evidence="3">
    <location>
        <begin position="333"/>
        <end position="366"/>
    </location>
</feature>
<keyword evidence="5" id="KW-1185">Reference proteome</keyword>
<dbReference type="Pfam" id="PF13181">
    <property type="entry name" value="TPR_8"/>
    <property type="match status" value="2"/>
</dbReference>
<evidence type="ECO:0000313" key="4">
    <source>
        <dbReference type="EMBL" id="MBT1701392.1"/>
    </source>
</evidence>
<dbReference type="Pfam" id="PF13432">
    <property type="entry name" value="TPR_16"/>
    <property type="match status" value="1"/>
</dbReference>
<dbReference type="Proteomes" id="UP001319200">
    <property type="component" value="Unassembled WGS sequence"/>
</dbReference>
<keyword evidence="1" id="KW-0677">Repeat</keyword>
<name>A0AAP2GT83_9BACT</name>
<dbReference type="SUPFAM" id="SSF48452">
    <property type="entry name" value="TPR-like"/>
    <property type="match status" value="2"/>
</dbReference>
<dbReference type="Pfam" id="PF00515">
    <property type="entry name" value="TPR_1"/>
    <property type="match status" value="1"/>
</dbReference>
<sequence length="410" mass="47396">MDVKHMVIRLIFLFVFPVMLSLSCLAQDKPKKPYELHEEAERAYNSGKYKEALALLDQCLKVNPGFMDAYALRGSVREQLQDNDGALTDYSIYLEKFPEHREVLINRAVLRYRIGFYDQAKEDFLKLLLLPSSGETNAIFYKQAMSVDDKNPMMTMTGQNNHASYILNYLGLTESKLKNFPQAKHYFDSAIRINATEPDYFVNRGLVKESLNDSTAINDYEQALKLNPRHTLANHNLKALRSKKEQTTSLEERLNQTIEADSTMLYPYLERAQQRYESKYYQGAIDDYSMALEIDPGNVEIWLGRGLAKEKIKDYKGAFSDYTKAIELKENFAKAWLNRGNVLVKLERYDDAIEDYNVALIYYADYPLAFYNRAMAHIKLKKNDLACADLKRAEELGMEVERKVKSKACE</sequence>
<dbReference type="InterPro" id="IPR019734">
    <property type="entry name" value="TPR_rpt"/>
</dbReference>
<dbReference type="PROSITE" id="PS51257">
    <property type="entry name" value="PROKAR_LIPOPROTEIN"/>
    <property type="match status" value="1"/>
</dbReference>
<dbReference type="Gene3D" id="1.25.40.10">
    <property type="entry name" value="Tetratricopeptide repeat domain"/>
    <property type="match status" value="4"/>
</dbReference>
<dbReference type="InterPro" id="IPR011990">
    <property type="entry name" value="TPR-like_helical_dom_sf"/>
</dbReference>
<reference evidence="4 5" key="1">
    <citation type="submission" date="2021-05" db="EMBL/GenBank/DDBJ databases">
        <title>A Polyphasic approach of four new species of the genus Ohtaekwangia: Ohtaekwangia histidinii sp. nov., Ohtaekwangia cretensis sp. nov., Ohtaekwangia indiensis sp. nov., Ohtaekwangia reichenbachii sp. nov. from diverse environment.</title>
        <authorList>
            <person name="Octaviana S."/>
        </authorList>
    </citation>
    <scope>NUCLEOTIDE SEQUENCE [LARGE SCALE GENOMIC DNA]</scope>
    <source>
        <strain evidence="4 5">PWU4</strain>
    </source>
</reference>
<evidence type="ECO:0000256" key="3">
    <source>
        <dbReference type="PROSITE-ProRule" id="PRU00339"/>
    </source>
</evidence>
<evidence type="ECO:0000313" key="5">
    <source>
        <dbReference type="Proteomes" id="UP001319200"/>
    </source>
</evidence>
<dbReference type="PANTHER" id="PTHR44858:SF1">
    <property type="entry name" value="UDP-N-ACETYLGLUCOSAMINE--PEPTIDE N-ACETYLGLUCOSAMINYLTRANSFERASE SPINDLY-RELATED"/>
    <property type="match status" value="1"/>
</dbReference>
<comment type="caution">
    <text evidence="4">The sequence shown here is derived from an EMBL/GenBank/DDBJ whole genome shotgun (WGS) entry which is preliminary data.</text>
</comment>
<proteinExistence type="predicted"/>
<dbReference type="PROSITE" id="PS50005">
    <property type="entry name" value="TPR"/>
    <property type="match status" value="3"/>
</dbReference>
<dbReference type="SMART" id="SM00028">
    <property type="entry name" value="TPR"/>
    <property type="match status" value="9"/>
</dbReference>
<feature type="repeat" description="TPR" evidence="3">
    <location>
        <begin position="299"/>
        <end position="332"/>
    </location>
</feature>
<keyword evidence="2 3" id="KW-0802">TPR repeat</keyword>
<accession>A0AAP2GT83</accession>
<evidence type="ECO:0000256" key="1">
    <source>
        <dbReference type="ARBA" id="ARBA00022737"/>
    </source>
</evidence>
<evidence type="ECO:0000256" key="2">
    <source>
        <dbReference type="ARBA" id="ARBA00022803"/>
    </source>
</evidence>
<dbReference type="RefSeq" id="WP_254170074.1">
    <property type="nucleotide sequence ID" value="NZ_JAHESF010000069.1"/>
</dbReference>
<protein>
    <submittedName>
        <fullName evidence="4">Tetratricopeptide repeat protein</fullName>
    </submittedName>
</protein>